<dbReference type="OrthoDB" id="9765680at2"/>
<dbReference type="PROSITE" id="PS50075">
    <property type="entry name" value="CARRIER"/>
    <property type="match status" value="1"/>
</dbReference>
<dbReference type="GO" id="GO:0017000">
    <property type="term" value="P:antibiotic biosynthetic process"/>
    <property type="evidence" value="ECO:0007669"/>
    <property type="project" value="UniProtKB-KW"/>
</dbReference>
<evidence type="ECO:0000256" key="6">
    <source>
        <dbReference type="ARBA" id="ARBA00023194"/>
    </source>
</evidence>
<dbReference type="Gene3D" id="3.40.50.980">
    <property type="match status" value="2"/>
</dbReference>
<keyword evidence="10" id="KW-1185">Reference proteome</keyword>
<dbReference type="InterPro" id="IPR001031">
    <property type="entry name" value="Thioesterase"/>
</dbReference>
<dbReference type="Gene3D" id="3.30.559.30">
    <property type="entry name" value="Nonribosomal peptide synthetase, condensation domain"/>
    <property type="match status" value="1"/>
</dbReference>
<dbReference type="InterPro" id="IPR029058">
    <property type="entry name" value="AB_hydrolase_fold"/>
</dbReference>
<dbReference type="GO" id="GO:0005829">
    <property type="term" value="C:cytosol"/>
    <property type="evidence" value="ECO:0007669"/>
    <property type="project" value="TreeGrafter"/>
</dbReference>
<dbReference type="GO" id="GO:0031177">
    <property type="term" value="F:phosphopantetheine binding"/>
    <property type="evidence" value="ECO:0007669"/>
    <property type="project" value="TreeGrafter"/>
</dbReference>
<reference evidence="9 10" key="1">
    <citation type="submission" date="2018-06" db="EMBL/GenBank/DDBJ databases">
        <title>Paenibacillus imtechensis sp. nov.</title>
        <authorList>
            <person name="Pinnaka A.K."/>
            <person name="Singh H."/>
            <person name="Kaur M."/>
        </authorList>
    </citation>
    <scope>NUCLEOTIDE SEQUENCE [LARGE SCALE GENOMIC DNA]</scope>
    <source>
        <strain evidence="9 10">SMB1</strain>
    </source>
</reference>
<keyword evidence="7" id="KW-0511">Multifunctional enzyme</keyword>
<dbReference type="Pfam" id="PF00975">
    <property type="entry name" value="Thioesterase"/>
    <property type="match status" value="1"/>
</dbReference>
<evidence type="ECO:0000256" key="3">
    <source>
        <dbReference type="ARBA" id="ARBA00022450"/>
    </source>
</evidence>
<dbReference type="InterPro" id="IPR000873">
    <property type="entry name" value="AMP-dep_synth/lig_dom"/>
</dbReference>
<keyword evidence="6" id="KW-0045">Antibiotic biosynthesis</keyword>
<keyword evidence="5" id="KW-0436">Ligase</keyword>
<dbReference type="RefSeq" id="WP_111145864.1">
    <property type="nucleotide sequence ID" value="NZ_QKRB01000036.1"/>
</dbReference>
<dbReference type="GO" id="GO:0016874">
    <property type="term" value="F:ligase activity"/>
    <property type="evidence" value="ECO:0007669"/>
    <property type="project" value="UniProtKB-KW"/>
</dbReference>
<dbReference type="PROSITE" id="PS00012">
    <property type="entry name" value="PHOSPHOPANTETHEINE"/>
    <property type="match status" value="1"/>
</dbReference>
<dbReference type="CDD" id="cd17643">
    <property type="entry name" value="A_NRPS_Cytc1-like"/>
    <property type="match status" value="1"/>
</dbReference>
<organism evidence="9 10">
    <name type="scientific">Paenibacillus sambharensis</name>
    <dbReference type="NCBI Taxonomy" id="1803190"/>
    <lineage>
        <taxon>Bacteria</taxon>
        <taxon>Bacillati</taxon>
        <taxon>Bacillota</taxon>
        <taxon>Bacilli</taxon>
        <taxon>Bacillales</taxon>
        <taxon>Paenibacillaceae</taxon>
        <taxon>Paenibacillus</taxon>
    </lineage>
</organism>
<evidence type="ECO:0000256" key="1">
    <source>
        <dbReference type="ARBA" id="ARBA00001957"/>
    </source>
</evidence>
<dbReference type="InterPro" id="IPR009081">
    <property type="entry name" value="PP-bd_ACP"/>
</dbReference>
<evidence type="ECO:0000313" key="9">
    <source>
        <dbReference type="EMBL" id="PZD96853.1"/>
    </source>
</evidence>
<feature type="domain" description="Carrier" evidence="8">
    <location>
        <begin position="779"/>
        <end position="854"/>
    </location>
</feature>
<dbReference type="FunFam" id="1.10.1200.10:FF:000005">
    <property type="entry name" value="Nonribosomal peptide synthetase 1"/>
    <property type="match status" value="1"/>
</dbReference>
<dbReference type="Gene3D" id="3.30.300.30">
    <property type="match status" value="1"/>
</dbReference>
<dbReference type="FunFam" id="3.40.50.980:FF:000002">
    <property type="entry name" value="Enterobactin synthetase component F"/>
    <property type="match status" value="1"/>
</dbReference>
<dbReference type="InterPro" id="IPR001242">
    <property type="entry name" value="Condensation_dom"/>
</dbReference>
<keyword evidence="3" id="KW-0596">Phosphopantetheine</keyword>
<dbReference type="InterPro" id="IPR020845">
    <property type="entry name" value="AMP-binding_CS"/>
</dbReference>
<name>A0A2W1LDH1_9BACL</name>
<dbReference type="Pfam" id="PF00668">
    <property type="entry name" value="Condensation"/>
    <property type="match status" value="1"/>
</dbReference>
<dbReference type="SUPFAM" id="SSF56801">
    <property type="entry name" value="Acetyl-CoA synthetase-like"/>
    <property type="match status" value="1"/>
</dbReference>
<dbReference type="FunFam" id="2.30.38.10:FF:000001">
    <property type="entry name" value="Non-ribosomal peptide synthetase PvdI"/>
    <property type="match status" value="1"/>
</dbReference>
<protein>
    <submittedName>
        <fullName evidence="9">Non-ribosomal peptide synthetase</fullName>
    </submittedName>
</protein>
<dbReference type="InterPro" id="IPR045851">
    <property type="entry name" value="AMP-bd_C_sf"/>
</dbReference>
<evidence type="ECO:0000256" key="2">
    <source>
        <dbReference type="ARBA" id="ARBA00006432"/>
    </source>
</evidence>
<gene>
    <name evidence="9" type="ORF">DNH61_06550</name>
</gene>
<dbReference type="Pfam" id="PF00501">
    <property type="entry name" value="AMP-binding"/>
    <property type="match status" value="1"/>
</dbReference>
<dbReference type="Gene3D" id="3.40.50.1820">
    <property type="entry name" value="alpha/beta hydrolase"/>
    <property type="match status" value="1"/>
</dbReference>
<evidence type="ECO:0000256" key="4">
    <source>
        <dbReference type="ARBA" id="ARBA00022553"/>
    </source>
</evidence>
<dbReference type="InterPro" id="IPR036736">
    <property type="entry name" value="ACP-like_sf"/>
</dbReference>
<dbReference type="GO" id="GO:0043041">
    <property type="term" value="P:amino acid activation for nonribosomal peptide biosynthetic process"/>
    <property type="evidence" value="ECO:0007669"/>
    <property type="project" value="TreeGrafter"/>
</dbReference>
<sequence length="1103" mass="122792">MKSLFDKEERYWSGKFDADDSLSFLPYSQSSKLSAGREAAAEPGLVHRSLPGELSERIIRLAGGSDLALYMIVLAGVKSLLFKYTGQDHVLVGMPSYSADPDGTPPPHDILVIKTSVNRQTTLKTLLGGIKASIGEALEHQHLPFRKMVGPLHLDYTGDGLPVINTVASFAPIHPGPPGHRVAADTVFHFDRLHDDSIELEISFDGLRYERAFVEQAADHLVRLLSELLVQPDLELGQADMLSLDERETLLKRFNDTEAGYDREQTIHGLFEEQAELYPDNVAAVMNERQLTYRELNERANRLARKLRENGATADQLVAILAERSLDMVIGILAILKAGGAYVPVDPEYPEERIRFMIEDSGAPLLLIQQHLHEKTDFAGTRLELDDFVWGEKGTDADDALDASNLEPISGPDSLAYVIYTSGTTGRPKGTLIEHKNVVRLLFNDKNLFDFGPSDTWTLFHSFCFDFSVWEMYGALLYGGKLVIVPPLTAKNPADFLALLGREQVTILNQTPTYFYQLQREALADHPHILRVRSVIFGGEALSPLLLKGFKTKYQETKLVNMYGITETTVHVTYKEITWIEIEAAKSNIGRPIPTLKVYILDENRRPVPIGAAGEMYVAGEGLARGYLNRPDLTAEKFVDSPFAAGEKLYRSGDLAAWLPDGSIEYLGRIDHQVKIRGYRIELDEIETQLLKIGGVQEAIVLARDDANGQKQLVAYFVADRTLTVSELRSSLAQGMPGYMIPSFFVQLERMPLTPNGKTDRKALPAPEEAAAGGAEYVAPRTLLEMKLARVWQDTLGVPQVGVKDNFFELGGNSLSLMRLVQAVYDETGIEIPLNRQFHHVTVEAMALGEGDLGLGKGGDSFMRLNKAGDLNVFCFPPGSGFGIGYRELASRLDGRFVLYGIDFIDDEANYEAMLNRYVDEIVRIQPEGPYVLLGYCFGGNLTFEVAKTMEKRGYSVTDVLMVDSWIKDTLTPSDTSAKELEETLADFDEEEKELMSNPLVRERVHRKVQATLAYEAQLINSGTIPARIYELIAKDSEAFRLEHQLPSWRGATTQAYADYRLEGAHEELLELARVDETAAIIRDILEQVKRQIEAEAGVLHGS</sequence>
<evidence type="ECO:0000256" key="7">
    <source>
        <dbReference type="ARBA" id="ARBA00023268"/>
    </source>
</evidence>
<dbReference type="PROSITE" id="PS00455">
    <property type="entry name" value="AMP_BINDING"/>
    <property type="match status" value="1"/>
</dbReference>
<dbReference type="InterPro" id="IPR006162">
    <property type="entry name" value="Ppantetheine_attach_site"/>
</dbReference>
<dbReference type="Pfam" id="PF00550">
    <property type="entry name" value="PP-binding"/>
    <property type="match status" value="1"/>
</dbReference>
<proteinExistence type="inferred from homology"/>
<dbReference type="Gene3D" id="1.10.287.490">
    <property type="entry name" value="Helix hairpin bin"/>
    <property type="match status" value="1"/>
</dbReference>
<dbReference type="InterPro" id="IPR010071">
    <property type="entry name" value="AA_adenyl_dom"/>
</dbReference>
<dbReference type="Gene3D" id="1.10.1200.10">
    <property type="entry name" value="ACP-like"/>
    <property type="match status" value="1"/>
</dbReference>
<accession>A0A2W1LDH1</accession>
<dbReference type="GO" id="GO:0044550">
    <property type="term" value="P:secondary metabolite biosynthetic process"/>
    <property type="evidence" value="ECO:0007669"/>
    <property type="project" value="UniProtKB-ARBA"/>
</dbReference>
<dbReference type="NCBIfam" id="TIGR01733">
    <property type="entry name" value="AA-adenyl-dom"/>
    <property type="match status" value="1"/>
</dbReference>
<evidence type="ECO:0000256" key="5">
    <source>
        <dbReference type="ARBA" id="ARBA00022598"/>
    </source>
</evidence>
<dbReference type="SUPFAM" id="SSF53474">
    <property type="entry name" value="alpha/beta-Hydrolases"/>
    <property type="match status" value="1"/>
</dbReference>
<comment type="caution">
    <text evidence="9">The sequence shown here is derived from an EMBL/GenBank/DDBJ whole genome shotgun (WGS) entry which is preliminary data.</text>
</comment>
<dbReference type="SUPFAM" id="SSF47336">
    <property type="entry name" value="ACP-like"/>
    <property type="match status" value="1"/>
</dbReference>
<comment type="cofactor">
    <cofactor evidence="1">
        <name>pantetheine 4'-phosphate</name>
        <dbReference type="ChEBI" id="CHEBI:47942"/>
    </cofactor>
</comment>
<dbReference type="PANTHER" id="PTHR45527:SF14">
    <property type="entry name" value="PLIPASTATIN SYNTHASE SUBUNIT B"/>
    <property type="match status" value="1"/>
</dbReference>
<dbReference type="Pfam" id="PF13193">
    <property type="entry name" value="AMP-binding_C"/>
    <property type="match status" value="1"/>
</dbReference>
<dbReference type="AlphaFoldDB" id="A0A2W1LDH1"/>
<dbReference type="FunFam" id="3.30.300.30:FF:000010">
    <property type="entry name" value="Enterobactin synthetase component F"/>
    <property type="match status" value="1"/>
</dbReference>
<keyword evidence="4" id="KW-0597">Phosphoprotein</keyword>
<evidence type="ECO:0000313" key="10">
    <source>
        <dbReference type="Proteomes" id="UP000249522"/>
    </source>
</evidence>
<dbReference type="Gene3D" id="2.30.38.10">
    <property type="entry name" value="Luciferase, Domain 3"/>
    <property type="match status" value="1"/>
</dbReference>
<dbReference type="InterPro" id="IPR020802">
    <property type="entry name" value="TesA-like"/>
</dbReference>
<dbReference type="FunFam" id="3.40.50.12780:FF:000012">
    <property type="entry name" value="Non-ribosomal peptide synthetase"/>
    <property type="match status" value="1"/>
</dbReference>
<comment type="similarity">
    <text evidence="2">Belongs to the ATP-dependent AMP-binding enzyme family.</text>
</comment>
<dbReference type="EMBL" id="QKRB01000036">
    <property type="protein sequence ID" value="PZD96853.1"/>
    <property type="molecule type" value="Genomic_DNA"/>
</dbReference>
<dbReference type="InterPro" id="IPR025110">
    <property type="entry name" value="AMP-bd_C"/>
</dbReference>
<evidence type="ECO:0000259" key="8">
    <source>
        <dbReference type="PROSITE" id="PS50075"/>
    </source>
</evidence>
<dbReference type="SMART" id="SM00824">
    <property type="entry name" value="PKS_TE"/>
    <property type="match status" value="1"/>
</dbReference>
<dbReference type="SUPFAM" id="SSF52777">
    <property type="entry name" value="CoA-dependent acyltransferases"/>
    <property type="match status" value="1"/>
</dbReference>
<dbReference type="PANTHER" id="PTHR45527">
    <property type="entry name" value="NONRIBOSOMAL PEPTIDE SYNTHETASE"/>
    <property type="match status" value="1"/>
</dbReference>
<dbReference type="FunFam" id="3.40.50.980:FF:000001">
    <property type="entry name" value="Non-ribosomal peptide synthetase"/>
    <property type="match status" value="1"/>
</dbReference>
<dbReference type="Proteomes" id="UP000249522">
    <property type="component" value="Unassembled WGS sequence"/>
</dbReference>